<dbReference type="PANTHER" id="PTHR12420:SF42">
    <property type="entry name" value="G2_M PHASE-SPECIFIC E3 UBIQUITIN-PROTEIN LIGASE"/>
    <property type="match status" value="1"/>
</dbReference>
<protein>
    <submittedName>
        <fullName evidence="6">Uncharacterized protein, isoform B</fullName>
    </submittedName>
</protein>
<proteinExistence type="predicted"/>
<dbReference type="EMBL" id="CM002910">
    <property type="protein sequence ID" value="KMY89538.1"/>
    <property type="molecule type" value="Genomic_DNA"/>
</dbReference>
<dbReference type="GO" id="GO:0036335">
    <property type="term" value="P:intestinal stem cell homeostasis"/>
    <property type="evidence" value="ECO:0007669"/>
    <property type="project" value="EnsemblMetazoa"/>
</dbReference>
<keyword evidence="2" id="KW-0863">Zinc-finger</keyword>
<dbReference type="Pfam" id="PF13771">
    <property type="entry name" value="zf-HC5HC2H"/>
    <property type="match status" value="1"/>
</dbReference>
<feature type="region of interest" description="Disordered" evidence="4">
    <location>
        <begin position="323"/>
        <end position="411"/>
    </location>
</feature>
<dbReference type="GO" id="GO:0048749">
    <property type="term" value="P:compound eye development"/>
    <property type="evidence" value="ECO:0007669"/>
    <property type="project" value="EnsemblMetazoa"/>
</dbReference>
<dbReference type="InterPro" id="IPR013083">
    <property type="entry name" value="Znf_RING/FYVE/PHD"/>
</dbReference>
<dbReference type="Proteomes" id="UP000035880">
    <property type="component" value="Chromosome 2L"/>
</dbReference>
<dbReference type="PROSITE" id="PS51805">
    <property type="entry name" value="EPHD"/>
    <property type="match status" value="1"/>
</dbReference>
<dbReference type="GO" id="GO:0008270">
    <property type="term" value="F:zinc ion binding"/>
    <property type="evidence" value="ECO:0007669"/>
    <property type="project" value="UniProtKB-KW"/>
</dbReference>
<dbReference type="SMART" id="SM00249">
    <property type="entry name" value="PHD"/>
    <property type="match status" value="2"/>
</dbReference>
<dbReference type="InterPro" id="IPR001965">
    <property type="entry name" value="Znf_PHD"/>
</dbReference>
<dbReference type="InterPro" id="IPR059102">
    <property type="entry name" value="PHD_PHF7/G2E3-like"/>
</dbReference>
<dbReference type="GO" id="GO:2000035">
    <property type="term" value="P:regulation of stem cell division"/>
    <property type="evidence" value="ECO:0007669"/>
    <property type="project" value="EnsemblMetazoa"/>
</dbReference>
<dbReference type="GO" id="GO:0035019">
    <property type="term" value="P:somatic stem cell population maintenance"/>
    <property type="evidence" value="ECO:0007669"/>
    <property type="project" value="EnsemblMetazoa"/>
</dbReference>
<dbReference type="InterPro" id="IPR034732">
    <property type="entry name" value="EPHD"/>
</dbReference>
<dbReference type="OrthoDB" id="512616at2759"/>
<evidence type="ECO:0000256" key="1">
    <source>
        <dbReference type="ARBA" id="ARBA00022723"/>
    </source>
</evidence>
<reference evidence="6 7" key="1">
    <citation type="journal article" date="2013" name="Genome Res.">
        <title>A second-generation assembly of the Drosophila simulans genome provides new insights into patterns of lineage-specific divergence.</title>
        <authorList>
            <person name="Hu T.T."/>
            <person name="Eisen M.B."/>
            <person name="Thornton K.R."/>
            <person name="Andolfatto P."/>
        </authorList>
    </citation>
    <scope>NUCLEOTIDE SEQUENCE [LARGE SCALE GENOMIC DNA]</scope>
    <source>
        <strain evidence="7">w501</strain>
    </source>
</reference>
<dbReference type="AlphaFoldDB" id="A0A0J9R047"/>
<feature type="compositionally biased region" description="Polar residues" evidence="4">
    <location>
        <begin position="340"/>
        <end position="363"/>
    </location>
</feature>
<keyword evidence="3" id="KW-0862">Zinc</keyword>
<dbReference type="GO" id="GO:0005634">
    <property type="term" value="C:nucleus"/>
    <property type="evidence" value="ECO:0007669"/>
    <property type="project" value="TreeGrafter"/>
</dbReference>
<evidence type="ECO:0000256" key="2">
    <source>
        <dbReference type="ARBA" id="ARBA00022771"/>
    </source>
</evidence>
<evidence type="ECO:0000313" key="7">
    <source>
        <dbReference type="Proteomes" id="UP000035880"/>
    </source>
</evidence>
<keyword evidence="1" id="KW-0479">Metal-binding</keyword>
<evidence type="ECO:0000259" key="5">
    <source>
        <dbReference type="PROSITE" id="PS51805"/>
    </source>
</evidence>
<gene>
    <name evidence="6" type="primary">Dsim\GD22259</name>
    <name evidence="6" type="ORF">Dsimw501_GD22259</name>
</gene>
<dbReference type="Pfam" id="PF26054">
    <property type="entry name" value="PHD_G2E3"/>
    <property type="match status" value="1"/>
</dbReference>
<dbReference type="Bgee" id="FBgn0193667">
    <property type="expression patterns" value="Expressed in male reproductive system and 3 other cell types or tissues"/>
</dbReference>
<feature type="domain" description="PHD-type" evidence="5">
    <location>
        <begin position="6"/>
        <end position="119"/>
    </location>
</feature>
<dbReference type="PANTHER" id="PTHR12420">
    <property type="entry name" value="PHD FINGER PROTEIN"/>
    <property type="match status" value="1"/>
</dbReference>
<dbReference type="GO" id="GO:0042078">
    <property type="term" value="P:germ-line stem cell division"/>
    <property type="evidence" value="ECO:0007669"/>
    <property type="project" value="EnsemblMetazoa"/>
</dbReference>
<dbReference type="Gene3D" id="3.30.40.10">
    <property type="entry name" value="Zinc/RING finger domain, C3HC4 (zinc finger)"/>
    <property type="match status" value="2"/>
</dbReference>
<dbReference type="SUPFAM" id="SSF57903">
    <property type="entry name" value="FYVE/PHD zinc finger"/>
    <property type="match status" value="1"/>
</dbReference>
<evidence type="ECO:0000256" key="4">
    <source>
        <dbReference type="SAM" id="MobiDB-lite"/>
    </source>
</evidence>
<dbReference type="InterPro" id="IPR051188">
    <property type="entry name" value="PHD-type_Zinc_Finger"/>
</dbReference>
<dbReference type="InterPro" id="IPR011011">
    <property type="entry name" value="Znf_FYVE_PHD"/>
</dbReference>
<evidence type="ECO:0000256" key="3">
    <source>
        <dbReference type="ARBA" id="ARBA00022833"/>
    </source>
</evidence>
<evidence type="ECO:0000313" key="6">
    <source>
        <dbReference type="EMBL" id="KMY89538.1"/>
    </source>
</evidence>
<dbReference type="FunFam" id="3.30.40.10:FF:001011">
    <property type="entry name" value="PINEAPPLE EYE"/>
    <property type="match status" value="1"/>
</dbReference>
<accession>A0A0J9R047</accession>
<organism evidence="6 7">
    <name type="scientific">Drosophila simulans</name>
    <name type="common">Fruit fly</name>
    <dbReference type="NCBI Taxonomy" id="7240"/>
    <lineage>
        <taxon>Eukaryota</taxon>
        <taxon>Metazoa</taxon>
        <taxon>Ecdysozoa</taxon>
        <taxon>Arthropoda</taxon>
        <taxon>Hexapoda</taxon>
        <taxon>Insecta</taxon>
        <taxon>Pterygota</taxon>
        <taxon>Neoptera</taxon>
        <taxon>Endopterygota</taxon>
        <taxon>Diptera</taxon>
        <taxon>Brachycera</taxon>
        <taxon>Muscomorpha</taxon>
        <taxon>Ephydroidea</taxon>
        <taxon>Drosophilidae</taxon>
        <taxon>Drosophila</taxon>
        <taxon>Sophophora</taxon>
    </lineage>
</organism>
<feature type="compositionally biased region" description="Polar residues" evidence="4">
    <location>
        <begin position="389"/>
        <end position="406"/>
    </location>
</feature>
<feature type="compositionally biased region" description="Basic and acidic residues" evidence="4">
    <location>
        <begin position="375"/>
        <end position="388"/>
    </location>
</feature>
<sequence length="572" mass="65137">MEDNKELQCLMCKYSDTDDLVFGEWMIVRNLQVHYFCLLLSTHLPQRGGDSSGILGFLLRDIREEAAAAEKRKCWYCNKIGASLQCDRCRTLFHLKCGLENRAVFEFCGQYKSYCYKCRPMDDYKRQLQSKPPRNVTCPICFSSIYKVELHCVVYGDCCRLGFAHKKCMRQYALTSGYYLRCIWCRSERFRDSIRLQSVFVPDRDATWEKQRNAYRELHERNLKCDQPNCLCPSGRTYNRLSWVILCCTSCAATSAHLKCLVGALRLPKKRERTDFKCSLCLDVEKRIAEGPARTTEETNADGDNQVDGSFYVQKLGPDAATRSLTQTPVFSEEDDSERSSNITVIFSQPKSNATSERLSLSPPQEDMIVEIPDSPEKPPKTSIDENHSSQTTEGGQMSDSPQPTAVSEIPDSPQATAINVNPELTQPTALNAISDSQQPVFRTPISTQLVSQTFDYPQPQEQGVVEAPNSPSLPREDPNTLLVLKSGFQCPGEPFFYLVIYEFEHGTCMGECIGTCVLRFQEDDPRIQDTSQAALERLKITPDDVWCRSEERGIFEHIEKFHEWYKSEGFS</sequence>
<name>A0A0J9R047_DROSI</name>